<evidence type="ECO:0000256" key="2">
    <source>
        <dbReference type="SAM" id="Phobius"/>
    </source>
</evidence>
<feature type="transmembrane region" description="Helical" evidence="2">
    <location>
        <begin position="178"/>
        <end position="199"/>
    </location>
</feature>
<keyword evidence="2" id="KW-0812">Transmembrane</keyword>
<dbReference type="AlphaFoldDB" id="A0A5C2RPS4"/>
<feature type="region of interest" description="Disordered" evidence="1">
    <location>
        <begin position="23"/>
        <end position="42"/>
    </location>
</feature>
<proteinExistence type="predicted"/>
<protein>
    <submittedName>
        <fullName evidence="3">Uncharacterized protein</fullName>
    </submittedName>
</protein>
<keyword evidence="2" id="KW-0472">Membrane</keyword>
<evidence type="ECO:0000256" key="1">
    <source>
        <dbReference type="SAM" id="MobiDB-lite"/>
    </source>
</evidence>
<organism evidence="3 4">
    <name type="scientific">Lentinus tigrinus ALCF2SS1-6</name>
    <dbReference type="NCBI Taxonomy" id="1328759"/>
    <lineage>
        <taxon>Eukaryota</taxon>
        <taxon>Fungi</taxon>
        <taxon>Dikarya</taxon>
        <taxon>Basidiomycota</taxon>
        <taxon>Agaricomycotina</taxon>
        <taxon>Agaricomycetes</taxon>
        <taxon>Polyporales</taxon>
        <taxon>Polyporaceae</taxon>
        <taxon>Lentinus</taxon>
    </lineage>
</organism>
<feature type="region of interest" description="Disordered" evidence="1">
    <location>
        <begin position="73"/>
        <end position="103"/>
    </location>
</feature>
<gene>
    <name evidence="3" type="ORF">L227DRAFT_568544</name>
</gene>
<dbReference type="EMBL" id="ML122355">
    <property type="protein sequence ID" value="RPD52515.1"/>
    <property type="molecule type" value="Genomic_DNA"/>
</dbReference>
<feature type="compositionally biased region" description="Polar residues" evidence="1">
    <location>
        <begin position="73"/>
        <end position="90"/>
    </location>
</feature>
<accession>A0A5C2RPS4</accession>
<keyword evidence="4" id="KW-1185">Reference proteome</keyword>
<name>A0A5C2RPS4_9APHY</name>
<dbReference type="OrthoDB" id="3266087at2759"/>
<sequence length="371" mass="42161">MPRPRAPHMARESGLRSVFEKSGLQIPVNNKRKRKEEGMDLTPPDQRAMLRLSCPPKAVISVPHNASEVFQVPSSFNGRNPSPGHSQSTSLRRHPTNFRPSRTAVPSGLIGRRQWTLRLNSEDEQGSTVPLWWVGNFWRITQTKWVGGTDMERAVTLNDPQVEHDARSWRLMCRAMSVVSLFTCITFIILVSIFLQYVMHLEIGISDSGRRCTARVTSPTGSYPTKRITSSTRPSPHYISTQDSKPDVLKALDYAYELDRRSSPRGFSLPLQSSRQWPRTPLQEHRRKAVFNNAEGNEVMRGDEVVHEAQHEKDEFNAQAQYGITTSRDDPGTLGVMGMYTIQYDWGFPNEYILGSEQDKAEEHDLSHFSP</sequence>
<evidence type="ECO:0000313" key="3">
    <source>
        <dbReference type="EMBL" id="RPD52515.1"/>
    </source>
</evidence>
<keyword evidence="2" id="KW-1133">Transmembrane helix</keyword>
<feature type="region of interest" description="Disordered" evidence="1">
    <location>
        <begin position="215"/>
        <end position="242"/>
    </location>
</feature>
<reference evidence="3" key="1">
    <citation type="journal article" date="2018" name="Genome Biol. Evol.">
        <title>Genomics and development of Lentinus tigrinus, a white-rot wood-decaying mushroom with dimorphic fruiting bodies.</title>
        <authorList>
            <person name="Wu B."/>
            <person name="Xu Z."/>
            <person name="Knudson A."/>
            <person name="Carlson A."/>
            <person name="Chen N."/>
            <person name="Kovaka S."/>
            <person name="LaButti K."/>
            <person name="Lipzen A."/>
            <person name="Pennachio C."/>
            <person name="Riley R."/>
            <person name="Schakwitz W."/>
            <person name="Umezawa K."/>
            <person name="Ohm R.A."/>
            <person name="Grigoriev I.V."/>
            <person name="Nagy L.G."/>
            <person name="Gibbons J."/>
            <person name="Hibbett D."/>
        </authorList>
    </citation>
    <scope>NUCLEOTIDE SEQUENCE [LARGE SCALE GENOMIC DNA]</scope>
    <source>
        <strain evidence="3">ALCF2SS1-6</strain>
    </source>
</reference>
<evidence type="ECO:0000313" key="4">
    <source>
        <dbReference type="Proteomes" id="UP000313359"/>
    </source>
</evidence>
<dbReference type="Proteomes" id="UP000313359">
    <property type="component" value="Unassembled WGS sequence"/>
</dbReference>